<accession>A0A6J5L0X2</accession>
<proteinExistence type="predicted"/>
<dbReference type="EMBL" id="LR796209">
    <property type="protein sequence ID" value="CAB4127205.1"/>
    <property type="molecule type" value="Genomic_DNA"/>
</dbReference>
<sequence>MSHLKAEVLKSDFITLTSPKPEDRIPIRCKNCGELLNFNANEVDAGLSTYGCGNERWSGYYKTCNTKVTVAQLSRIQPSSLNSMFYVQVDTPTGEMHKLDINYYGANGAYTFLRPATNEERIQSGYDNLKALRKRLA</sequence>
<reference evidence="1" key="1">
    <citation type="submission" date="2020-04" db="EMBL/GenBank/DDBJ databases">
        <authorList>
            <person name="Chiriac C."/>
            <person name="Salcher M."/>
            <person name="Ghai R."/>
            <person name="Kavagutti S V."/>
        </authorList>
    </citation>
    <scope>NUCLEOTIDE SEQUENCE</scope>
</reference>
<name>A0A6J5L0X2_9CAUD</name>
<gene>
    <name evidence="1" type="ORF">UFOVP75_83</name>
</gene>
<protein>
    <submittedName>
        <fullName evidence="1">Uncharacterized protein</fullName>
    </submittedName>
</protein>
<organism evidence="1">
    <name type="scientific">uncultured Caudovirales phage</name>
    <dbReference type="NCBI Taxonomy" id="2100421"/>
    <lineage>
        <taxon>Viruses</taxon>
        <taxon>Duplodnaviria</taxon>
        <taxon>Heunggongvirae</taxon>
        <taxon>Uroviricota</taxon>
        <taxon>Caudoviricetes</taxon>
        <taxon>Peduoviridae</taxon>
        <taxon>Maltschvirus</taxon>
        <taxon>Maltschvirus maltsch</taxon>
    </lineage>
</organism>
<evidence type="ECO:0000313" key="1">
    <source>
        <dbReference type="EMBL" id="CAB4127205.1"/>
    </source>
</evidence>